<sequence>MTRLDFARHSILQAPTPSIHQGVYCVASGEADGAARSPREQYRGFFSCRLIASIQKDSFQDFTCFACDPALLFILQRRKGFLRRWKEGRKETGEGEGIATAGASQTIFKGAQLLLFLFDNDHSLGMTQ</sequence>
<keyword evidence="2" id="KW-1185">Reference proteome</keyword>
<reference evidence="1 2" key="1">
    <citation type="journal article" date="2019" name="Sci. Rep.">
        <title>Orb-weaving spider Araneus ventricosus genome elucidates the spidroin gene catalogue.</title>
        <authorList>
            <person name="Kono N."/>
            <person name="Nakamura H."/>
            <person name="Ohtoshi R."/>
            <person name="Moran D.A.P."/>
            <person name="Shinohara A."/>
            <person name="Yoshida Y."/>
            <person name="Fujiwara M."/>
            <person name="Mori M."/>
            <person name="Tomita M."/>
            <person name="Arakawa K."/>
        </authorList>
    </citation>
    <scope>NUCLEOTIDE SEQUENCE [LARGE SCALE GENOMIC DNA]</scope>
</reference>
<dbReference type="AlphaFoldDB" id="A0A4Y2B1U4"/>
<dbReference type="EMBL" id="BGPR01000041">
    <property type="protein sequence ID" value="GBL85044.1"/>
    <property type="molecule type" value="Genomic_DNA"/>
</dbReference>
<evidence type="ECO:0000313" key="2">
    <source>
        <dbReference type="Proteomes" id="UP000499080"/>
    </source>
</evidence>
<comment type="caution">
    <text evidence="1">The sequence shown here is derived from an EMBL/GenBank/DDBJ whole genome shotgun (WGS) entry which is preliminary data.</text>
</comment>
<accession>A0A4Y2B1U4</accession>
<name>A0A4Y2B1U4_ARAVE</name>
<evidence type="ECO:0000313" key="1">
    <source>
        <dbReference type="EMBL" id="GBL85044.1"/>
    </source>
</evidence>
<protein>
    <submittedName>
        <fullName evidence="1">Uncharacterized protein</fullName>
    </submittedName>
</protein>
<organism evidence="1 2">
    <name type="scientific">Araneus ventricosus</name>
    <name type="common">Orbweaver spider</name>
    <name type="synonym">Epeira ventricosa</name>
    <dbReference type="NCBI Taxonomy" id="182803"/>
    <lineage>
        <taxon>Eukaryota</taxon>
        <taxon>Metazoa</taxon>
        <taxon>Ecdysozoa</taxon>
        <taxon>Arthropoda</taxon>
        <taxon>Chelicerata</taxon>
        <taxon>Arachnida</taxon>
        <taxon>Araneae</taxon>
        <taxon>Araneomorphae</taxon>
        <taxon>Entelegynae</taxon>
        <taxon>Araneoidea</taxon>
        <taxon>Araneidae</taxon>
        <taxon>Araneus</taxon>
    </lineage>
</organism>
<gene>
    <name evidence="1" type="ORF">AVEN_221282_1</name>
</gene>
<dbReference type="Proteomes" id="UP000499080">
    <property type="component" value="Unassembled WGS sequence"/>
</dbReference>
<proteinExistence type="predicted"/>